<evidence type="ECO:0000313" key="3">
    <source>
        <dbReference type="EMBL" id="QWK89261.1"/>
    </source>
</evidence>
<dbReference type="Proteomes" id="UP000679352">
    <property type="component" value="Chromosome"/>
</dbReference>
<dbReference type="InterPro" id="IPR010126">
    <property type="entry name" value="Esterase_phb"/>
</dbReference>
<protein>
    <submittedName>
        <fullName evidence="3">PHB depolymerase family esterase</fullName>
    </submittedName>
</protein>
<accession>A0A975P6H2</accession>
<evidence type="ECO:0000313" key="4">
    <source>
        <dbReference type="Proteomes" id="UP000679352"/>
    </source>
</evidence>
<dbReference type="InterPro" id="IPR050955">
    <property type="entry name" value="Plant_Biomass_Hydrol_Est"/>
</dbReference>
<dbReference type="RefSeq" id="WP_215504976.1">
    <property type="nucleotide sequence ID" value="NZ_CP076361.1"/>
</dbReference>
<sequence>MTRSFAAALRRANRLMRPAKLGKTGRSIQKTMTGLMVKSAMAALTPKPAKTPKAAVPKAGRSLGVVLKQLRAAQSLMPGAAGQTVAPRIPKGAQYLARVHRSAAGSRSYKLYLPASQPKRPKGLILMLHGCNQTPDDFALGTHMNAMAEKHGLAIAYPAQGRPDNPVSCWNWFKPGNQGRGAGEPAILASLTRKLMKDLGLSRDAVFVAGLSAGGAMAAILADVYPDVFSAAGIHSGLARGAARDARSAVAAMRRGGAPEGGAVPPVIPRARPVRRIVFQGDADSTVHPSNAAMIVAAAVGPDATPGKISKRSVRGRGYARRDFAGPDGGVLLELWMLEGAGHAWSGGRAAGSYTDSKGPDATAQMIRFFLQKPA</sequence>
<reference evidence="3" key="1">
    <citation type="submission" date="2021-06" db="EMBL/GenBank/DDBJ databases">
        <title>Direct submission.</title>
        <authorList>
            <person name="Lee C.-S."/>
            <person name="Jin L."/>
        </authorList>
    </citation>
    <scope>NUCLEOTIDE SEQUENCE</scope>
    <source>
        <strain evidence="3">Con5</strain>
    </source>
</reference>
<dbReference type="PANTHER" id="PTHR43037">
    <property type="entry name" value="UNNAMED PRODUCT-RELATED"/>
    <property type="match status" value="1"/>
</dbReference>
<dbReference type="Pfam" id="PF10503">
    <property type="entry name" value="Esterase_PHB"/>
    <property type="match status" value="1"/>
</dbReference>
<dbReference type="GO" id="GO:0005576">
    <property type="term" value="C:extracellular region"/>
    <property type="evidence" value="ECO:0007669"/>
    <property type="project" value="InterPro"/>
</dbReference>
<proteinExistence type="predicted"/>
<keyword evidence="4" id="KW-1185">Reference proteome</keyword>
<keyword evidence="1" id="KW-0732">Signal</keyword>
<gene>
    <name evidence="3" type="ORF">KM031_10300</name>
</gene>
<dbReference type="InterPro" id="IPR029058">
    <property type="entry name" value="AB_hydrolase_fold"/>
</dbReference>
<keyword evidence="2" id="KW-0378">Hydrolase</keyword>
<name>A0A975P6H2_9RHOB</name>
<dbReference type="GO" id="GO:0016787">
    <property type="term" value="F:hydrolase activity"/>
    <property type="evidence" value="ECO:0007669"/>
    <property type="project" value="UniProtKB-KW"/>
</dbReference>
<dbReference type="KEGG" id="gfu:KM031_10300"/>
<dbReference type="AlphaFoldDB" id="A0A975P6H2"/>
<dbReference type="Gene3D" id="3.40.50.1820">
    <property type="entry name" value="alpha/beta hydrolase"/>
    <property type="match status" value="1"/>
</dbReference>
<evidence type="ECO:0000256" key="2">
    <source>
        <dbReference type="ARBA" id="ARBA00022801"/>
    </source>
</evidence>
<organism evidence="3 4">
    <name type="scientific">Gemmobacter fulvus</name>
    <dbReference type="NCBI Taxonomy" id="2840474"/>
    <lineage>
        <taxon>Bacteria</taxon>
        <taxon>Pseudomonadati</taxon>
        <taxon>Pseudomonadota</taxon>
        <taxon>Alphaproteobacteria</taxon>
        <taxon>Rhodobacterales</taxon>
        <taxon>Paracoccaceae</taxon>
        <taxon>Gemmobacter</taxon>
    </lineage>
</organism>
<evidence type="ECO:0000256" key="1">
    <source>
        <dbReference type="ARBA" id="ARBA00022729"/>
    </source>
</evidence>
<dbReference type="NCBIfam" id="TIGR01840">
    <property type="entry name" value="esterase_phb"/>
    <property type="match status" value="1"/>
</dbReference>
<dbReference type="SUPFAM" id="SSF53474">
    <property type="entry name" value="alpha/beta-Hydrolases"/>
    <property type="match status" value="1"/>
</dbReference>
<dbReference type="PANTHER" id="PTHR43037:SF1">
    <property type="entry name" value="BLL1128 PROTEIN"/>
    <property type="match status" value="1"/>
</dbReference>
<dbReference type="EMBL" id="CP076361">
    <property type="protein sequence ID" value="QWK89261.1"/>
    <property type="molecule type" value="Genomic_DNA"/>
</dbReference>